<evidence type="ECO:0000256" key="1">
    <source>
        <dbReference type="SAM" id="Phobius"/>
    </source>
</evidence>
<comment type="caution">
    <text evidence="2">The sequence shown here is derived from an EMBL/GenBank/DDBJ whole genome shotgun (WGS) entry which is preliminary data.</text>
</comment>
<evidence type="ECO:0000313" key="3">
    <source>
        <dbReference type="Proteomes" id="UP001457282"/>
    </source>
</evidence>
<reference evidence="2 3" key="1">
    <citation type="journal article" date="2023" name="G3 (Bethesda)">
        <title>A chromosome-length genome assembly and annotation of blackberry (Rubus argutus, cv. 'Hillquist').</title>
        <authorList>
            <person name="Bruna T."/>
            <person name="Aryal R."/>
            <person name="Dudchenko O."/>
            <person name="Sargent D.J."/>
            <person name="Mead D."/>
            <person name="Buti M."/>
            <person name="Cavallini A."/>
            <person name="Hytonen T."/>
            <person name="Andres J."/>
            <person name="Pham M."/>
            <person name="Weisz D."/>
            <person name="Mascagni F."/>
            <person name="Usai G."/>
            <person name="Natali L."/>
            <person name="Bassil N."/>
            <person name="Fernandez G.E."/>
            <person name="Lomsadze A."/>
            <person name="Armour M."/>
            <person name="Olukolu B."/>
            <person name="Poorten T."/>
            <person name="Britton C."/>
            <person name="Davik J."/>
            <person name="Ashrafi H."/>
            <person name="Aiden E.L."/>
            <person name="Borodovsky M."/>
            <person name="Worthington M."/>
        </authorList>
    </citation>
    <scope>NUCLEOTIDE SEQUENCE [LARGE SCALE GENOMIC DNA]</scope>
    <source>
        <strain evidence="2">PI 553951</strain>
    </source>
</reference>
<feature type="transmembrane region" description="Helical" evidence="1">
    <location>
        <begin position="47"/>
        <end position="66"/>
    </location>
</feature>
<keyword evidence="1" id="KW-0812">Transmembrane</keyword>
<dbReference type="AlphaFoldDB" id="A0AAW1XLJ3"/>
<protein>
    <submittedName>
        <fullName evidence="2">Uncharacterized protein</fullName>
    </submittedName>
</protein>
<dbReference type="EMBL" id="JBEDUW010000003">
    <property type="protein sequence ID" value="KAK9936748.1"/>
    <property type="molecule type" value="Genomic_DNA"/>
</dbReference>
<proteinExistence type="predicted"/>
<name>A0AAW1XLJ3_RUBAR</name>
<dbReference type="Proteomes" id="UP001457282">
    <property type="component" value="Unassembled WGS sequence"/>
</dbReference>
<sequence>MEGCRMAMVFTIYIIVLVSFASIKATVALEDAAAPGIAPAPMESKAAALGVSAALGAIASFSLGSLSFRFDSIIPCSFTFSSSVVPIFFIIEILISNHTCMKCPLLPSIL</sequence>
<evidence type="ECO:0000313" key="2">
    <source>
        <dbReference type="EMBL" id="KAK9936748.1"/>
    </source>
</evidence>
<feature type="transmembrane region" description="Helical" evidence="1">
    <location>
        <begin position="73"/>
        <end position="95"/>
    </location>
</feature>
<gene>
    <name evidence="2" type="ORF">M0R45_013574</name>
</gene>
<keyword evidence="1" id="KW-1133">Transmembrane helix</keyword>
<keyword evidence="3" id="KW-1185">Reference proteome</keyword>
<organism evidence="2 3">
    <name type="scientific">Rubus argutus</name>
    <name type="common">Southern blackberry</name>
    <dbReference type="NCBI Taxonomy" id="59490"/>
    <lineage>
        <taxon>Eukaryota</taxon>
        <taxon>Viridiplantae</taxon>
        <taxon>Streptophyta</taxon>
        <taxon>Embryophyta</taxon>
        <taxon>Tracheophyta</taxon>
        <taxon>Spermatophyta</taxon>
        <taxon>Magnoliopsida</taxon>
        <taxon>eudicotyledons</taxon>
        <taxon>Gunneridae</taxon>
        <taxon>Pentapetalae</taxon>
        <taxon>rosids</taxon>
        <taxon>fabids</taxon>
        <taxon>Rosales</taxon>
        <taxon>Rosaceae</taxon>
        <taxon>Rosoideae</taxon>
        <taxon>Rosoideae incertae sedis</taxon>
        <taxon>Rubus</taxon>
    </lineage>
</organism>
<keyword evidence="1" id="KW-0472">Membrane</keyword>
<accession>A0AAW1XLJ3</accession>
<feature type="transmembrane region" description="Helical" evidence="1">
    <location>
        <begin position="7"/>
        <end position="27"/>
    </location>
</feature>